<evidence type="ECO:0000313" key="17">
    <source>
        <dbReference type="EMBL" id="KAK8876639.1"/>
    </source>
</evidence>
<evidence type="ECO:0000256" key="11">
    <source>
        <dbReference type="ARBA" id="ARBA00023098"/>
    </source>
</evidence>
<dbReference type="PANTHER" id="PTHR45792:SF8">
    <property type="entry name" value="DIACYLGLYCEROL LIPASE-ALPHA"/>
    <property type="match status" value="1"/>
</dbReference>
<keyword evidence="5" id="KW-0812">Transmembrane</keyword>
<dbReference type="EMBL" id="JAPFFF010000012">
    <property type="protein sequence ID" value="KAK8876639.1"/>
    <property type="molecule type" value="Genomic_DNA"/>
</dbReference>
<dbReference type="PANTHER" id="PTHR45792">
    <property type="entry name" value="DIACYLGLYCEROL LIPASE HOMOLOG-RELATED"/>
    <property type="match status" value="1"/>
</dbReference>
<keyword evidence="10" id="KW-1133">Transmembrane helix</keyword>
<comment type="catalytic activity">
    <reaction evidence="13">
        <text>a 1,2-diacyl-sn-glycerol + H2O = a 2-acylglycerol + a fatty acid + H(+)</text>
        <dbReference type="Rhea" id="RHEA:33275"/>
        <dbReference type="ChEBI" id="CHEBI:15377"/>
        <dbReference type="ChEBI" id="CHEBI:15378"/>
        <dbReference type="ChEBI" id="CHEBI:17389"/>
        <dbReference type="ChEBI" id="CHEBI:17815"/>
        <dbReference type="ChEBI" id="CHEBI:28868"/>
        <dbReference type="EC" id="3.1.1.116"/>
    </reaction>
    <physiologicalReaction direction="left-to-right" evidence="13">
        <dbReference type="Rhea" id="RHEA:33276"/>
    </physiologicalReaction>
</comment>
<keyword evidence="11" id="KW-0443">Lipid metabolism</keyword>
<feature type="compositionally biased region" description="Low complexity" evidence="15">
    <location>
        <begin position="92"/>
        <end position="102"/>
    </location>
</feature>
<evidence type="ECO:0000313" key="18">
    <source>
        <dbReference type="Proteomes" id="UP001470230"/>
    </source>
</evidence>
<dbReference type="SUPFAM" id="SSF53474">
    <property type="entry name" value="alpha/beta-Hydrolases"/>
    <property type="match status" value="1"/>
</dbReference>
<evidence type="ECO:0000256" key="15">
    <source>
        <dbReference type="SAM" id="MobiDB-lite"/>
    </source>
</evidence>
<feature type="compositionally biased region" description="Acidic residues" evidence="15">
    <location>
        <begin position="81"/>
        <end position="91"/>
    </location>
</feature>
<feature type="region of interest" description="Disordered" evidence="15">
    <location>
        <begin position="171"/>
        <end position="248"/>
    </location>
</feature>
<evidence type="ECO:0000256" key="6">
    <source>
        <dbReference type="ARBA" id="ARBA00022723"/>
    </source>
</evidence>
<feature type="compositionally biased region" description="Polar residues" evidence="15">
    <location>
        <begin position="279"/>
        <end position="290"/>
    </location>
</feature>
<keyword evidence="9" id="KW-0442">Lipid degradation</keyword>
<evidence type="ECO:0000256" key="5">
    <source>
        <dbReference type="ARBA" id="ARBA00022692"/>
    </source>
</evidence>
<name>A0ABR2JFJ1_9EUKA</name>
<keyword evidence="4" id="KW-0597">Phosphoprotein</keyword>
<dbReference type="InterPro" id="IPR002921">
    <property type="entry name" value="Fungal_lipase-type"/>
</dbReference>
<feature type="compositionally biased region" description="Basic and acidic residues" evidence="15">
    <location>
        <begin position="293"/>
        <end position="306"/>
    </location>
</feature>
<evidence type="ECO:0000256" key="2">
    <source>
        <dbReference type="ARBA" id="ARBA00004651"/>
    </source>
</evidence>
<keyword evidence="7" id="KW-0378">Hydrolase</keyword>
<keyword evidence="8" id="KW-0106">Calcium</keyword>
<keyword evidence="12" id="KW-0472">Membrane</keyword>
<evidence type="ECO:0000256" key="3">
    <source>
        <dbReference type="ARBA" id="ARBA00022475"/>
    </source>
</evidence>
<feature type="domain" description="Fungal lipase-type" evidence="16">
    <location>
        <begin position="362"/>
        <end position="469"/>
    </location>
</feature>
<evidence type="ECO:0000256" key="12">
    <source>
        <dbReference type="ARBA" id="ARBA00023136"/>
    </source>
</evidence>
<evidence type="ECO:0000256" key="14">
    <source>
        <dbReference type="ARBA" id="ARBA00026104"/>
    </source>
</evidence>
<dbReference type="EC" id="3.1.1.116" evidence="14"/>
<keyword evidence="3" id="KW-1003">Cell membrane</keyword>
<evidence type="ECO:0000256" key="13">
    <source>
        <dbReference type="ARBA" id="ARBA00024531"/>
    </source>
</evidence>
<protein>
    <recommendedName>
        <fullName evidence="14">sn-1-specific diacylglycerol lipase</fullName>
        <ecNumber evidence="14">3.1.1.116</ecNumber>
    </recommendedName>
</protein>
<evidence type="ECO:0000256" key="4">
    <source>
        <dbReference type="ARBA" id="ARBA00022553"/>
    </source>
</evidence>
<feature type="compositionally biased region" description="Polar residues" evidence="15">
    <location>
        <begin position="313"/>
        <end position="326"/>
    </location>
</feature>
<sequence>MFDSDVRRIPFFIATDSSSNSIIVSCRGSSCKDDFITDSLGNGISYGGGRFHEGIFSTASYVFLTCQNKIIELNNLYNDESINDNDNDESSYTDNSYNNYSDDNSEEESESEEEETKNENSFSFHKSVSNDELHLYSKSSISLQRSASSEELNLHINSISNSSLISCEKTKIKRSDSNDIPDSNDDDDDISTNMPDTKEKAMKKPQLQRKKQKKNKKDDNENSNENLSSHSIRRSTSNDELSSHRRGSISISDEDLHLHYDSIPNSKKLKSKSNKNSETDSNNNDFSANMSEIDDRKFSDSDEKSKSNKNKKQNLYQNFRNKPTSTPILATHHMHRSTSEENLNTQQEVLTFWNQKSISVNNLQKKFQKLTEIENSNKNADSETEPVFDSIYVNKMRKKKTKIIITGHSLGASVAAVVAYLFRQKFPELDVRCICFAPPPTLSFNLWRQVGKYVKSFMIEGDVVPFLSVRNLLAISDIMFPHQHSNKKFKKMIINYLEKKSLEKFQVNKALEEKLYPPGQMYLIRFTNEIEGGIRTLRKRIKKRIKERKNRKNIDEEEEVRDDEIQLCQILNPDYFSNLVKNIQENNHAVKNYMRLIIRLTNIFRKQKRHH</sequence>
<reference evidence="17 18" key="1">
    <citation type="submission" date="2024-04" db="EMBL/GenBank/DDBJ databases">
        <title>Tritrichomonas musculus Genome.</title>
        <authorList>
            <person name="Alves-Ferreira E."/>
            <person name="Grigg M."/>
            <person name="Lorenzi H."/>
            <person name="Galac M."/>
        </authorList>
    </citation>
    <scope>NUCLEOTIDE SEQUENCE [LARGE SCALE GENOMIC DNA]</scope>
    <source>
        <strain evidence="17 18">EAF2021</strain>
    </source>
</reference>
<organism evidence="17 18">
    <name type="scientific">Tritrichomonas musculus</name>
    <dbReference type="NCBI Taxonomy" id="1915356"/>
    <lineage>
        <taxon>Eukaryota</taxon>
        <taxon>Metamonada</taxon>
        <taxon>Parabasalia</taxon>
        <taxon>Tritrichomonadida</taxon>
        <taxon>Tritrichomonadidae</taxon>
        <taxon>Tritrichomonas</taxon>
    </lineage>
</organism>
<dbReference type="InterPro" id="IPR029058">
    <property type="entry name" value="AB_hydrolase_fold"/>
</dbReference>
<dbReference type="Pfam" id="PF01764">
    <property type="entry name" value="Lipase_3"/>
    <property type="match status" value="1"/>
</dbReference>
<dbReference type="Gene3D" id="3.40.50.1820">
    <property type="entry name" value="alpha/beta hydrolase"/>
    <property type="match status" value="2"/>
</dbReference>
<evidence type="ECO:0000256" key="1">
    <source>
        <dbReference type="ARBA" id="ARBA00001913"/>
    </source>
</evidence>
<dbReference type="Proteomes" id="UP001470230">
    <property type="component" value="Unassembled WGS sequence"/>
</dbReference>
<keyword evidence="6" id="KW-0479">Metal-binding</keyword>
<feature type="region of interest" description="Disordered" evidence="15">
    <location>
        <begin position="263"/>
        <end position="326"/>
    </location>
</feature>
<comment type="subcellular location">
    <subcellularLocation>
        <location evidence="2">Cell membrane</location>
        <topology evidence="2">Multi-pass membrane protein</topology>
    </subcellularLocation>
</comment>
<evidence type="ECO:0000259" key="16">
    <source>
        <dbReference type="Pfam" id="PF01764"/>
    </source>
</evidence>
<feature type="compositionally biased region" description="Acidic residues" evidence="15">
    <location>
        <begin position="103"/>
        <end position="116"/>
    </location>
</feature>
<comment type="cofactor">
    <cofactor evidence="1">
        <name>Ca(2+)</name>
        <dbReference type="ChEBI" id="CHEBI:29108"/>
    </cofactor>
</comment>
<evidence type="ECO:0000256" key="8">
    <source>
        <dbReference type="ARBA" id="ARBA00022837"/>
    </source>
</evidence>
<accession>A0ABR2JFJ1</accession>
<dbReference type="InterPro" id="IPR052214">
    <property type="entry name" value="DAG_Lipase-Related"/>
</dbReference>
<keyword evidence="18" id="KW-1185">Reference proteome</keyword>
<gene>
    <name evidence="17" type="ORF">M9Y10_006857</name>
</gene>
<evidence type="ECO:0000256" key="9">
    <source>
        <dbReference type="ARBA" id="ARBA00022963"/>
    </source>
</evidence>
<comment type="caution">
    <text evidence="17">The sequence shown here is derived from an EMBL/GenBank/DDBJ whole genome shotgun (WGS) entry which is preliminary data.</text>
</comment>
<evidence type="ECO:0000256" key="10">
    <source>
        <dbReference type="ARBA" id="ARBA00022989"/>
    </source>
</evidence>
<dbReference type="CDD" id="cd00741">
    <property type="entry name" value="Lipase"/>
    <property type="match status" value="1"/>
</dbReference>
<feature type="compositionally biased region" description="Basic residues" evidence="15">
    <location>
        <begin position="203"/>
        <end position="215"/>
    </location>
</feature>
<feature type="region of interest" description="Disordered" evidence="15">
    <location>
        <begin position="79"/>
        <end position="124"/>
    </location>
</feature>
<proteinExistence type="predicted"/>
<evidence type="ECO:0000256" key="7">
    <source>
        <dbReference type="ARBA" id="ARBA00022801"/>
    </source>
</evidence>